<evidence type="ECO:0000313" key="4">
    <source>
        <dbReference type="Proteomes" id="UP000185680"/>
    </source>
</evidence>
<proteinExistence type="predicted"/>
<dbReference type="Proteomes" id="UP000185657">
    <property type="component" value="Unassembled WGS sequence"/>
</dbReference>
<evidence type="ECO:0000313" key="1">
    <source>
        <dbReference type="EMBL" id="AOW13155.1"/>
    </source>
</evidence>
<dbReference type="EMBL" id="LVWD01000007">
    <property type="protein sequence ID" value="OAD42699.1"/>
    <property type="molecule type" value="Genomic_DNA"/>
</dbReference>
<dbReference type="Proteomes" id="UP000185680">
    <property type="component" value="Chromosome"/>
</dbReference>
<reference evidence="1 4" key="2">
    <citation type="submission" date="2016-10" db="EMBL/GenBank/DDBJ databases">
        <title>Hydorgenophaga sp. LPB0072 isolated from gastropod.</title>
        <authorList>
            <person name="Kim E."/>
            <person name="Yi H."/>
        </authorList>
    </citation>
    <scope>NUCLEOTIDE SEQUENCE [LARGE SCALE GENOMIC DNA]</scope>
    <source>
        <strain evidence="1 4">LPB0072</strain>
    </source>
</reference>
<evidence type="ECO:0000313" key="2">
    <source>
        <dbReference type="EMBL" id="OAD42699.1"/>
    </source>
</evidence>
<organism evidence="1 4">
    <name type="scientific">Hydrogenophaga crassostreae</name>
    <dbReference type="NCBI Taxonomy" id="1763535"/>
    <lineage>
        <taxon>Bacteria</taxon>
        <taxon>Pseudomonadati</taxon>
        <taxon>Pseudomonadota</taxon>
        <taxon>Betaproteobacteria</taxon>
        <taxon>Burkholderiales</taxon>
        <taxon>Comamonadaceae</taxon>
        <taxon>Hydrogenophaga</taxon>
    </lineage>
</organism>
<accession>A0A167IGB0</accession>
<protein>
    <submittedName>
        <fullName evidence="1">Uncharacterized protein</fullName>
    </submittedName>
</protein>
<keyword evidence="3" id="KW-1185">Reference proteome</keyword>
<dbReference type="EMBL" id="CP017476">
    <property type="protein sequence ID" value="AOW13155.1"/>
    <property type="molecule type" value="Genomic_DNA"/>
</dbReference>
<evidence type="ECO:0000313" key="3">
    <source>
        <dbReference type="Proteomes" id="UP000185657"/>
    </source>
</evidence>
<reference evidence="2 3" key="1">
    <citation type="submission" date="2016-02" db="EMBL/GenBank/DDBJ databases">
        <title>Draft genome sequence of Hydrogenophaga sp. LPB0072.</title>
        <authorList>
            <person name="Shin S.-K."/>
            <person name="Yi H."/>
        </authorList>
    </citation>
    <scope>NUCLEOTIDE SEQUENCE [LARGE SCALE GENOMIC DNA]</scope>
    <source>
        <strain evidence="2 3">LPB0072</strain>
    </source>
</reference>
<name>A0A167IGB0_9BURK</name>
<gene>
    <name evidence="1" type="ORF">LPB072_10110</name>
    <name evidence="2" type="ORF">LPB72_07260</name>
</gene>
<dbReference type="AlphaFoldDB" id="A0A167IGB0"/>
<sequence>MLPKELLESLMSWPVPACTVVQDTEPKAWNLLLIWLPGVGANTLNQLAQREPYVKNTFSADLLKSRTMLCWETPEGTEVLFDEWLRNADLVDFGRSLGYTVVFLNELTAYKCEHHLGAEEAEAFVYGLQGATCGSGPNYNPWRIWSEDELKEHEGLVDVPDPKVIHLAMLSFKREACTS</sequence>
<dbReference type="KEGG" id="hyl:LPB072_10110"/>